<accession>A0ABU8REM7</accession>
<evidence type="ECO:0000313" key="2">
    <source>
        <dbReference type="Proteomes" id="UP001377692"/>
    </source>
</evidence>
<keyword evidence="2" id="KW-1185">Reference proteome</keyword>
<dbReference type="NCBIfam" id="TIGR02532">
    <property type="entry name" value="IV_pilin_GFxxxE"/>
    <property type="match status" value="1"/>
</dbReference>
<comment type="caution">
    <text evidence="1">The sequence shown here is derived from an EMBL/GenBank/DDBJ whole genome shotgun (WGS) entry which is preliminary data.</text>
</comment>
<dbReference type="EMBL" id="JBBHLD010000045">
    <property type="protein sequence ID" value="MEJ5908260.1"/>
    <property type="molecule type" value="Genomic_DNA"/>
</dbReference>
<protein>
    <submittedName>
        <fullName evidence="1">Prepilin-type N-terminal cleavage/methylation domain-containing protein</fullName>
    </submittedName>
</protein>
<dbReference type="PROSITE" id="PS00409">
    <property type="entry name" value="PROKAR_NTER_METHYL"/>
    <property type="match status" value="1"/>
</dbReference>
<reference evidence="1 2" key="1">
    <citation type="submission" date="2024-02" db="EMBL/GenBank/DDBJ databases">
        <title>Identification of pathogenicity and growth-promoting functions of Pseudomonas putida variants.</title>
        <authorList>
            <person name="Sun J."/>
        </authorList>
    </citation>
    <scope>NUCLEOTIDE SEQUENCE [LARGE SCALE GENOMIC DNA]</scope>
    <source>
        <strain evidence="1 2">A04</strain>
    </source>
</reference>
<dbReference type="Pfam" id="PF07963">
    <property type="entry name" value="N_methyl"/>
    <property type="match status" value="1"/>
</dbReference>
<dbReference type="Proteomes" id="UP001377692">
    <property type="component" value="Unassembled WGS sequence"/>
</dbReference>
<dbReference type="RefSeq" id="WP_339551405.1">
    <property type="nucleotide sequence ID" value="NZ_JBBHLD010000045.1"/>
</dbReference>
<proteinExistence type="predicted"/>
<organism evidence="1 2">
    <name type="scientific">Pseudomonas kermanshahensis</name>
    <dbReference type="NCBI Taxonomy" id="2745482"/>
    <lineage>
        <taxon>Bacteria</taxon>
        <taxon>Pseudomonadati</taxon>
        <taxon>Pseudomonadota</taxon>
        <taxon>Gammaproteobacteria</taxon>
        <taxon>Pseudomonadales</taxon>
        <taxon>Pseudomonadaceae</taxon>
        <taxon>Pseudomonas</taxon>
    </lineage>
</organism>
<sequence>MRSMEGGMTLLEVLLAMVVVAVGLFAAAALQVRALQATDSARHDAQAALLKHTQLERSRAADARKVQR</sequence>
<gene>
    <name evidence="1" type="ORF">V7V80_26645</name>
</gene>
<dbReference type="InterPro" id="IPR012902">
    <property type="entry name" value="N_methyl_site"/>
</dbReference>
<name>A0ABU8REM7_9PSED</name>
<evidence type="ECO:0000313" key="1">
    <source>
        <dbReference type="EMBL" id="MEJ5908260.1"/>
    </source>
</evidence>